<reference evidence="2" key="1">
    <citation type="submission" date="2024-01" db="EMBL/GenBank/DDBJ databases">
        <title>GRCr8: a new rat reference genome assembly contstructed from accurate long reads and long range scaffolding.</title>
        <authorList>
            <person name="Doris P.A."/>
            <person name="Kalbfleisch T."/>
            <person name="Li K."/>
            <person name="Howe K."/>
            <person name="Wood J."/>
        </authorList>
    </citation>
    <scope>NUCLEOTIDE SEQUENCE [LARGE SCALE GENOMIC DNA]</scope>
    <source>
        <strain evidence="2">Brown Norway</strain>
    </source>
</reference>
<sequence length="159" mass="18848">EYPNTPEKQDLVSKSYLIMMLEDFKKDIKNSLREQVEAYREESQKSLKEFQENTIKQEAQENINKQVKAYREESQKSLKEFQENTIKQLKELKMEIEAIKKEHMETTLDIENQKKRQGAVDTSFTNRIQEMEERISGAEDSIEIIDSTVKDNVKQKKLL</sequence>
<dbReference type="Ensembl" id="ENSRNOT00000130109.1">
    <property type="protein sequence ID" value="ENSRNOP00000102524.1"/>
    <property type="gene ID" value="ENSRNOG00000088174.1"/>
</dbReference>
<organism evidence="2 3">
    <name type="scientific">Rattus norvegicus</name>
    <name type="common">Rat</name>
    <dbReference type="NCBI Taxonomy" id="10116"/>
    <lineage>
        <taxon>Eukaryota</taxon>
        <taxon>Metazoa</taxon>
        <taxon>Chordata</taxon>
        <taxon>Craniata</taxon>
        <taxon>Vertebrata</taxon>
        <taxon>Euteleostomi</taxon>
        <taxon>Mammalia</taxon>
        <taxon>Eutheria</taxon>
        <taxon>Euarchontoglires</taxon>
        <taxon>Glires</taxon>
        <taxon>Rodentia</taxon>
        <taxon>Myomorpha</taxon>
        <taxon>Muroidea</taxon>
        <taxon>Muridae</taxon>
        <taxon>Murinae</taxon>
        <taxon>Rattus</taxon>
    </lineage>
</organism>
<dbReference type="Proteomes" id="UP000002494">
    <property type="component" value="Chromosome 7"/>
</dbReference>
<keyword evidence="1" id="KW-0175">Coiled coil</keyword>
<proteinExistence type="predicted"/>
<evidence type="ECO:0000313" key="2">
    <source>
        <dbReference type="Ensembl" id="ENSRNOP00000102524.1"/>
    </source>
</evidence>
<feature type="coiled-coil region" evidence="1">
    <location>
        <begin position="29"/>
        <end position="148"/>
    </location>
</feature>
<accession>A0ABK0LM74</accession>
<dbReference type="Gene3D" id="1.20.5.390">
    <property type="entry name" value="L1 transposable element, trimerization domain"/>
    <property type="match status" value="1"/>
</dbReference>
<name>A0ABK0LM74_RAT</name>
<evidence type="ECO:0000256" key="1">
    <source>
        <dbReference type="SAM" id="Coils"/>
    </source>
</evidence>
<dbReference type="GeneTree" id="ENSGT00940000168464"/>
<protein>
    <submittedName>
        <fullName evidence="2">Uncharacterized protein</fullName>
    </submittedName>
</protein>
<evidence type="ECO:0000313" key="3">
    <source>
        <dbReference type="Proteomes" id="UP000002494"/>
    </source>
</evidence>
<reference evidence="2" key="3">
    <citation type="submission" date="2025-09" db="UniProtKB">
        <authorList>
            <consortium name="Ensembl"/>
        </authorList>
    </citation>
    <scope>IDENTIFICATION</scope>
    <source>
        <strain evidence="2">Brown Norway</strain>
    </source>
</reference>
<reference evidence="2" key="2">
    <citation type="submission" date="2025-08" db="UniProtKB">
        <authorList>
            <consortium name="Ensembl"/>
        </authorList>
    </citation>
    <scope>IDENTIFICATION</scope>
    <source>
        <strain evidence="2">Brown Norway</strain>
    </source>
</reference>
<keyword evidence="3" id="KW-1185">Reference proteome</keyword>